<dbReference type="GO" id="GO:0005829">
    <property type="term" value="C:cytosol"/>
    <property type="evidence" value="ECO:0007669"/>
    <property type="project" value="TreeGrafter"/>
</dbReference>
<sequence>MRLTELFMRLLLLLQEDIHRLSIISSSLNLAARRSVNEVLCHGIPDARKLEDGDIVKVDITVYYKGVHSDLNETYFVGNVDEEFRKLVKCSYECRRRQYPLVV</sequence>
<evidence type="ECO:0000313" key="2">
    <source>
        <dbReference type="EMBL" id="KAK7317440.1"/>
    </source>
</evidence>
<dbReference type="Gene3D" id="3.90.230.10">
    <property type="entry name" value="Creatinase/methionine aminopeptidase superfamily"/>
    <property type="match status" value="1"/>
</dbReference>
<dbReference type="EMBL" id="JAYKXN010000001">
    <property type="protein sequence ID" value="KAK7317440.1"/>
    <property type="molecule type" value="Genomic_DNA"/>
</dbReference>
<dbReference type="PRINTS" id="PR00599">
    <property type="entry name" value="MAPEPTIDASE"/>
</dbReference>
<accession>A0AAN9KGF8</accession>
<dbReference type="Pfam" id="PF00557">
    <property type="entry name" value="Peptidase_M24"/>
    <property type="match status" value="1"/>
</dbReference>
<gene>
    <name evidence="2" type="ORF">RJT34_01679</name>
</gene>
<reference evidence="2 3" key="1">
    <citation type="submission" date="2024-01" db="EMBL/GenBank/DDBJ databases">
        <title>The genomes of 5 underutilized Papilionoideae crops provide insights into root nodulation and disease resistance.</title>
        <authorList>
            <person name="Yuan L."/>
        </authorList>
    </citation>
    <scope>NUCLEOTIDE SEQUENCE [LARGE SCALE GENOMIC DNA]</scope>
    <source>
        <strain evidence="2">LY-2023</strain>
        <tissue evidence="2">Leaf</tissue>
    </source>
</reference>
<name>A0AAN9KGF8_CLITE</name>
<dbReference type="Proteomes" id="UP001359559">
    <property type="component" value="Unassembled WGS sequence"/>
</dbReference>
<dbReference type="GO" id="GO:0070006">
    <property type="term" value="F:metalloaminopeptidase activity"/>
    <property type="evidence" value="ECO:0007669"/>
    <property type="project" value="TreeGrafter"/>
</dbReference>
<dbReference type="InterPro" id="IPR000994">
    <property type="entry name" value="Pept_M24"/>
</dbReference>
<feature type="domain" description="Peptidase M24" evidence="1">
    <location>
        <begin position="35"/>
        <end position="96"/>
    </location>
</feature>
<dbReference type="PANTHER" id="PTHR43330:SF7">
    <property type="entry name" value="METHIONINE AMINOPEPTIDASE 1"/>
    <property type="match status" value="1"/>
</dbReference>
<evidence type="ECO:0000259" key="1">
    <source>
        <dbReference type="Pfam" id="PF00557"/>
    </source>
</evidence>
<protein>
    <recommendedName>
        <fullName evidence="1">Peptidase M24 domain-containing protein</fullName>
    </recommendedName>
</protein>
<dbReference type="AlphaFoldDB" id="A0AAN9KGF8"/>
<proteinExistence type="predicted"/>
<dbReference type="SUPFAM" id="SSF55920">
    <property type="entry name" value="Creatinase/aminopeptidase"/>
    <property type="match status" value="1"/>
</dbReference>
<keyword evidence="3" id="KW-1185">Reference proteome</keyword>
<dbReference type="InterPro" id="IPR001714">
    <property type="entry name" value="Pept_M24_MAP"/>
</dbReference>
<dbReference type="PANTHER" id="PTHR43330">
    <property type="entry name" value="METHIONINE AMINOPEPTIDASE"/>
    <property type="match status" value="1"/>
</dbReference>
<evidence type="ECO:0000313" key="3">
    <source>
        <dbReference type="Proteomes" id="UP001359559"/>
    </source>
</evidence>
<dbReference type="InterPro" id="IPR036005">
    <property type="entry name" value="Creatinase/aminopeptidase-like"/>
</dbReference>
<comment type="caution">
    <text evidence="2">The sequence shown here is derived from an EMBL/GenBank/DDBJ whole genome shotgun (WGS) entry which is preliminary data.</text>
</comment>
<organism evidence="2 3">
    <name type="scientific">Clitoria ternatea</name>
    <name type="common">Butterfly pea</name>
    <dbReference type="NCBI Taxonomy" id="43366"/>
    <lineage>
        <taxon>Eukaryota</taxon>
        <taxon>Viridiplantae</taxon>
        <taxon>Streptophyta</taxon>
        <taxon>Embryophyta</taxon>
        <taxon>Tracheophyta</taxon>
        <taxon>Spermatophyta</taxon>
        <taxon>Magnoliopsida</taxon>
        <taxon>eudicotyledons</taxon>
        <taxon>Gunneridae</taxon>
        <taxon>Pentapetalae</taxon>
        <taxon>rosids</taxon>
        <taxon>fabids</taxon>
        <taxon>Fabales</taxon>
        <taxon>Fabaceae</taxon>
        <taxon>Papilionoideae</taxon>
        <taxon>50 kb inversion clade</taxon>
        <taxon>NPAAA clade</taxon>
        <taxon>indigoferoid/millettioid clade</taxon>
        <taxon>Phaseoleae</taxon>
        <taxon>Clitoria</taxon>
    </lineage>
</organism>